<dbReference type="GO" id="GO:0008270">
    <property type="term" value="F:zinc ion binding"/>
    <property type="evidence" value="ECO:0007669"/>
    <property type="project" value="UniProtKB-KW"/>
</dbReference>
<dbReference type="InterPro" id="IPR013087">
    <property type="entry name" value="Znf_C2H2_type"/>
</dbReference>
<dbReference type="EMBL" id="HG937692">
    <property type="protein sequence ID" value="CDP36221.1"/>
    <property type="molecule type" value="Genomic_DNA"/>
</dbReference>
<dbReference type="PANTHER" id="PTHR40626">
    <property type="entry name" value="MIP31509P"/>
    <property type="match status" value="1"/>
</dbReference>
<evidence type="ECO:0000256" key="8">
    <source>
        <dbReference type="SAM" id="MobiDB-lite"/>
    </source>
</evidence>
<evidence type="ECO:0000256" key="3">
    <source>
        <dbReference type="ARBA" id="ARBA00022737"/>
    </source>
</evidence>
<evidence type="ECO:0000256" key="6">
    <source>
        <dbReference type="ARBA" id="ARBA00023242"/>
    </source>
</evidence>
<dbReference type="PANTHER" id="PTHR40626:SF11">
    <property type="entry name" value="ZINC FINGER PROTEIN YPR022C"/>
    <property type="match status" value="1"/>
</dbReference>
<dbReference type="GO" id="GO:0006351">
    <property type="term" value="P:DNA-templated transcription"/>
    <property type="evidence" value="ECO:0007669"/>
    <property type="project" value="InterPro"/>
</dbReference>
<keyword evidence="6" id="KW-0539">Nucleus</keyword>
<feature type="region of interest" description="Disordered" evidence="8">
    <location>
        <begin position="264"/>
        <end position="335"/>
    </location>
</feature>
<dbReference type="Pfam" id="PF00096">
    <property type="entry name" value="zf-C2H2"/>
    <property type="match status" value="1"/>
</dbReference>
<name>A0A060TAN0_BLAAD</name>
<keyword evidence="5" id="KW-0862">Zinc</keyword>
<feature type="region of interest" description="Disordered" evidence="8">
    <location>
        <begin position="93"/>
        <end position="146"/>
    </location>
</feature>
<feature type="compositionally biased region" description="Polar residues" evidence="8">
    <location>
        <begin position="264"/>
        <end position="294"/>
    </location>
</feature>
<organism evidence="10">
    <name type="scientific">Blastobotrys adeninivorans</name>
    <name type="common">Yeast</name>
    <name type="synonym">Arxula adeninivorans</name>
    <dbReference type="NCBI Taxonomy" id="409370"/>
    <lineage>
        <taxon>Eukaryota</taxon>
        <taxon>Fungi</taxon>
        <taxon>Dikarya</taxon>
        <taxon>Ascomycota</taxon>
        <taxon>Saccharomycotina</taxon>
        <taxon>Dipodascomycetes</taxon>
        <taxon>Dipodascales</taxon>
        <taxon>Trichomonascaceae</taxon>
        <taxon>Blastobotrys</taxon>
    </lineage>
</organism>
<comment type="subcellular location">
    <subcellularLocation>
        <location evidence="1">Nucleus</location>
    </subcellularLocation>
</comment>
<dbReference type="Pfam" id="PF04082">
    <property type="entry name" value="Fungal_trans"/>
    <property type="match status" value="1"/>
</dbReference>
<keyword evidence="3" id="KW-0677">Repeat</keyword>
<accession>A0A060TAN0</accession>
<evidence type="ECO:0000256" key="2">
    <source>
        <dbReference type="ARBA" id="ARBA00022723"/>
    </source>
</evidence>
<reference evidence="10" key="2">
    <citation type="submission" date="2014-06" db="EMBL/GenBank/DDBJ databases">
        <title>The complete genome of Blastobotrys (Arxula) adeninivorans LS3 - a yeast of biotechnological interest.</title>
        <authorList>
            <person name="Kunze G."/>
            <person name="Gaillardin C."/>
            <person name="Czernicka M."/>
            <person name="Durrens P."/>
            <person name="Martin T."/>
            <person name="Boer E."/>
            <person name="Gabaldon T."/>
            <person name="Cruz J."/>
            <person name="Talla E."/>
            <person name="Marck C."/>
            <person name="Goffeau A."/>
            <person name="Barbe V."/>
            <person name="Baret P."/>
            <person name="Baronian K."/>
            <person name="Beier S."/>
            <person name="Bleykasten C."/>
            <person name="Bode R."/>
            <person name="Casaregola S."/>
            <person name="Despons L."/>
            <person name="Fairhead C."/>
            <person name="Giersberg M."/>
            <person name="Gierski P."/>
            <person name="Hahnel U."/>
            <person name="Hartmann A."/>
            <person name="Jankowska D."/>
            <person name="Jubin C."/>
            <person name="Jung P."/>
            <person name="Lafontaine I."/>
            <person name="Leh-Louis V."/>
            <person name="Lemaire M."/>
            <person name="Marcet-Houben M."/>
            <person name="Mascher M."/>
            <person name="Morel G."/>
            <person name="Richard G.-F."/>
            <person name="Riechen J."/>
            <person name="Sacerdot C."/>
            <person name="Sarkar A."/>
            <person name="Savel G."/>
            <person name="Schacherer J."/>
            <person name="Sherman D."/>
            <person name="Straub M.-L."/>
            <person name="Stein N."/>
            <person name="Thierry A."/>
            <person name="Trautwein-Schult A."/>
            <person name="Westhof E."/>
            <person name="Worch S."/>
            <person name="Dujon B."/>
            <person name="Souciet J.-L."/>
            <person name="Wincker P."/>
            <person name="Scholz U."/>
            <person name="Neuveglise N."/>
        </authorList>
    </citation>
    <scope>NUCLEOTIDE SEQUENCE</scope>
    <source>
        <strain evidence="10">LS3</strain>
    </source>
</reference>
<dbReference type="GO" id="GO:0000978">
    <property type="term" value="F:RNA polymerase II cis-regulatory region sequence-specific DNA binding"/>
    <property type="evidence" value="ECO:0007669"/>
    <property type="project" value="InterPro"/>
</dbReference>
<dbReference type="SMART" id="SM00355">
    <property type="entry name" value="ZnF_C2H2"/>
    <property type="match status" value="2"/>
</dbReference>
<keyword evidence="4 7" id="KW-0863">Zinc-finger</keyword>
<feature type="region of interest" description="Disordered" evidence="8">
    <location>
        <begin position="830"/>
        <end position="861"/>
    </location>
</feature>
<feature type="region of interest" description="Disordered" evidence="8">
    <location>
        <begin position="1"/>
        <end position="39"/>
    </location>
</feature>
<feature type="compositionally biased region" description="Polar residues" evidence="8">
    <location>
        <begin position="306"/>
        <end position="319"/>
    </location>
</feature>
<evidence type="ECO:0000259" key="9">
    <source>
        <dbReference type="PROSITE" id="PS50157"/>
    </source>
</evidence>
<dbReference type="InterPro" id="IPR007219">
    <property type="entry name" value="XnlR_reg_dom"/>
</dbReference>
<evidence type="ECO:0000256" key="7">
    <source>
        <dbReference type="PROSITE-ProRule" id="PRU00042"/>
    </source>
</evidence>
<feature type="compositionally biased region" description="Basic and acidic residues" evidence="8">
    <location>
        <begin position="830"/>
        <end position="847"/>
    </location>
</feature>
<keyword evidence="2" id="KW-0479">Metal-binding</keyword>
<feature type="region of interest" description="Disordered" evidence="8">
    <location>
        <begin position="697"/>
        <end position="721"/>
    </location>
</feature>
<dbReference type="Gene3D" id="3.30.160.60">
    <property type="entry name" value="Classic Zinc Finger"/>
    <property type="match status" value="1"/>
</dbReference>
<evidence type="ECO:0000256" key="5">
    <source>
        <dbReference type="ARBA" id="ARBA00022833"/>
    </source>
</evidence>
<dbReference type="InterPro" id="IPR051059">
    <property type="entry name" value="VerF-like"/>
</dbReference>
<feature type="compositionally biased region" description="Low complexity" evidence="8">
    <location>
        <begin position="320"/>
        <end position="335"/>
    </location>
</feature>
<proteinExistence type="predicted"/>
<evidence type="ECO:0000256" key="1">
    <source>
        <dbReference type="ARBA" id="ARBA00004123"/>
    </source>
</evidence>
<dbReference type="SUPFAM" id="SSF57667">
    <property type="entry name" value="beta-beta-alpha zinc fingers"/>
    <property type="match status" value="1"/>
</dbReference>
<evidence type="ECO:0000256" key="4">
    <source>
        <dbReference type="ARBA" id="ARBA00022771"/>
    </source>
</evidence>
<dbReference type="CDD" id="cd12148">
    <property type="entry name" value="fungal_TF_MHR"/>
    <property type="match status" value="1"/>
</dbReference>
<dbReference type="GO" id="GO:0000981">
    <property type="term" value="F:DNA-binding transcription factor activity, RNA polymerase II-specific"/>
    <property type="evidence" value="ECO:0007669"/>
    <property type="project" value="InterPro"/>
</dbReference>
<reference evidence="10" key="1">
    <citation type="submission" date="2014-02" db="EMBL/GenBank/DDBJ databases">
        <authorList>
            <person name="Genoscope - CEA"/>
        </authorList>
    </citation>
    <scope>NUCLEOTIDE SEQUENCE</scope>
    <source>
        <strain evidence="10">LS3</strain>
    </source>
</reference>
<dbReference type="GO" id="GO:0005634">
    <property type="term" value="C:nucleus"/>
    <property type="evidence" value="ECO:0007669"/>
    <property type="project" value="UniProtKB-SubCell"/>
</dbReference>
<dbReference type="InterPro" id="IPR036236">
    <property type="entry name" value="Znf_C2H2_sf"/>
</dbReference>
<dbReference type="PROSITE" id="PS50157">
    <property type="entry name" value="ZINC_FINGER_C2H2_2"/>
    <property type="match status" value="1"/>
</dbReference>
<dbReference type="GO" id="GO:0000785">
    <property type="term" value="C:chromatin"/>
    <property type="evidence" value="ECO:0007669"/>
    <property type="project" value="TreeGrafter"/>
</dbReference>
<sequence>MTPEKFDDTLEPALLARSDDDPSDTRPTKRRRSRKGLEKSFECEEPGCGKKFTRLEHLYRHQLNHKPKQIFHCTWPGCDKTFVREDLKLRHVERHQKRMSNKSPSRGRQLKSHQTHNQSSGSKVDDIQPAQHHQQQHQPDNHAGEQPMSMHVFDYVNGVPPSMLTTGGGGGPIAGSTAGPHNGSKVPSLLNPYGVSPSASGPGAMVDDSLLPSSSAINPNYSYDVRKSSIVDTNTLVGHSSLSSLNSFNIGRPMSDMRTTALSPTMSDAASSPTALRPTHTLTTSLHGSISGPSGSAHPTAVDNGIHTNPVANNSTRTDTNGTPAAANGNNASSNPAELLDLYPATVDGGADLISWLFSDTMMSNAKDPILSPTFYSFDSPMSLHSLLSPPSPQDEVTMSEAKRLELMTVIPTLESHEDAGLPSLQRFLAKYWSFVHPQYPILHKPSFQADNCPPGLLWALILTGAVMAKAHDFAGRIAEPLRWHLFGCPEFHPPTKLWVIQSLVLLELYEKTMSNRKNHERAHIHHATTLQLLRRGTVLRGLDSTKESDPWKRWIELESAKRAALMAFVLDVFDATMFGHSMVMSIHEIRLSLPCSESLWAEFPGEKAIPRQQNPPVILALKSLFNHTHVDTGPFGRRVLLAGLLCIANQMQQRDLQVRSLGWGQFKEKWQDVLGSAYDFWKLDYDQILSDDFPNEMLGPNGGGDGKDDNGDATKSVTSGSHSHHLDVLELTGCTSAFYHLGHMGLALSFLDLQIVAGCPSTLNQPIRQIDYENSLRKVNEWSTTMYCRRALWHCVQFLKEMYIEQRPTDADAPSLYFAKCHCPVPDLKEDGSKDSSDRRESKSESTPRPSGYDAAKDPVGKRPNAIYTAALMLWVYGYTINGAENDSLVNAEPTMLQGVSSEEGDSDRKDYRCPMAQEYADAVEADYAHVPSKEDGHDYILRLSKYSPQDITSATNKHHTVGLLRLVVDSIRGHHAELVQEGRRLLIHCIDRSLGRDKVRCDYMFGRI</sequence>
<feature type="compositionally biased region" description="Basic and acidic residues" evidence="8">
    <location>
        <begin position="17"/>
        <end position="27"/>
    </location>
</feature>
<protein>
    <submittedName>
        <fullName evidence="10">ARAD1B07986p</fullName>
    </submittedName>
</protein>
<dbReference type="PROSITE" id="PS00028">
    <property type="entry name" value="ZINC_FINGER_C2H2_1"/>
    <property type="match status" value="2"/>
</dbReference>
<dbReference type="AlphaFoldDB" id="A0A060TAN0"/>
<feature type="domain" description="C2H2-type" evidence="9">
    <location>
        <begin position="41"/>
        <end position="70"/>
    </location>
</feature>
<gene>
    <name evidence="10" type="ORF">GNLVRS02_ARAD1B07986g</name>
</gene>
<evidence type="ECO:0000313" key="10">
    <source>
        <dbReference type="EMBL" id="CDP36221.1"/>
    </source>
</evidence>
<dbReference type="PhylomeDB" id="A0A060TAN0"/>